<feature type="signal peptide" evidence="1">
    <location>
        <begin position="1"/>
        <end position="23"/>
    </location>
</feature>
<reference evidence="2" key="1">
    <citation type="journal article" date="2016" name="Int. J. Syst. Evol. Microbiol.">
        <title>Pseudoxanthomonas helianthi sp. nov., isolated from roots of Jerusalem artichoke (Helianthus tuberosus).</title>
        <authorList>
            <person name="Kittiwongwattana C."/>
            <person name="Thawai C."/>
        </authorList>
    </citation>
    <scope>NUCLEOTIDE SEQUENCE</scope>
    <source>
        <strain evidence="2">110414</strain>
    </source>
</reference>
<evidence type="ECO:0000313" key="3">
    <source>
        <dbReference type="Proteomes" id="UP000673447"/>
    </source>
</evidence>
<proteinExistence type="predicted"/>
<reference evidence="2" key="2">
    <citation type="submission" date="2021-03" db="EMBL/GenBank/DDBJ databases">
        <authorList>
            <person name="Cao W."/>
        </authorList>
    </citation>
    <scope>NUCLEOTIDE SEQUENCE</scope>
    <source>
        <strain evidence="2">110414</strain>
    </source>
</reference>
<gene>
    <name evidence="2" type="ORF">J5837_10520</name>
</gene>
<protein>
    <submittedName>
        <fullName evidence="2">Uncharacterized protein</fullName>
    </submittedName>
</protein>
<organism evidence="2 3">
    <name type="scientific">Pseudoxanthomonas helianthi</name>
    <dbReference type="NCBI Taxonomy" id="1453541"/>
    <lineage>
        <taxon>Bacteria</taxon>
        <taxon>Pseudomonadati</taxon>
        <taxon>Pseudomonadota</taxon>
        <taxon>Gammaproteobacteria</taxon>
        <taxon>Lysobacterales</taxon>
        <taxon>Lysobacteraceae</taxon>
        <taxon>Pseudoxanthomonas</taxon>
    </lineage>
</organism>
<dbReference type="PROSITE" id="PS51257">
    <property type="entry name" value="PROKAR_LIPOPROTEIN"/>
    <property type="match status" value="1"/>
</dbReference>
<dbReference type="Proteomes" id="UP000673447">
    <property type="component" value="Unassembled WGS sequence"/>
</dbReference>
<dbReference type="RefSeq" id="WP_210536697.1">
    <property type="nucleotide sequence ID" value="NZ_JAGKTC010000002.1"/>
</dbReference>
<accession>A0A940X3X3</accession>
<comment type="caution">
    <text evidence="2">The sequence shown here is derived from an EMBL/GenBank/DDBJ whole genome shotgun (WGS) entry which is preliminary data.</text>
</comment>
<keyword evidence="3" id="KW-1185">Reference proteome</keyword>
<keyword evidence="1" id="KW-0732">Signal</keyword>
<evidence type="ECO:0000313" key="2">
    <source>
        <dbReference type="EMBL" id="MBP3984846.1"/>
    </source>
</evidence>
<dbReference type="AlphaFoldDB" id="A0A940X3X3"/>
<evidence type="ECO:0000256" key="1">
    <source>
        <dbReference type="SAM" id="SignalP"/>
    </source>
</evidence>
<dbReference type="EMBL" id="JAGKTC010000002">
    <property type="protein sequence ID" value="MBP3984846.1"/>
    <property type="molecule type" value="Genomic_DNA"/>
</dbReference>
<sequence>MKASILPIALLFAGSAISSGAIACTTYPPMREVPASDLVRNADLVAIVHVEKIVPMSAVEEAELQRLMTDPPLNTPIRLPGPSARFSAIRILKGKLPEASLLRSGPTSCDVVLTEGSDYVLFARSPDIPGGQIVPLYGTFPLGADPQAKAKLAEVESILNPPNPTRP</sequence>
<name>A0A940X3X3_9GAMM</name>
<feature type="chain" id="PRO_5036843730" evidence="1">
    <location>
        <begin position="24"/>
        <end position="167"/>
    </location>
</feature>